<gene>
    <name evidence="1" type="ORF">SIL78_03455</name>
</gene>
<protein>
    <submittedName>
        <fullName evidence="1">Uncharacterized protein</fullName>
    </submittedName>
</protein>
<dbReference type="GeneID" id="303164526"/>
<accession>A0AAJ2VSJ7</accession>
<evidence type="ECO:0000313" key="1">
    <source>
        <dbReference type="EMBL" id="MDX5976615.1"/>
    </source>
</evidence>
<dbReference type="EMBL" id="JAWXXT010000001">
    <property type="protein sequence ID" value="MDX5976615.1"/>
    <property type="molecule type" value="Genomic_DNA"/>
</dbReference>
<organism evidence="1 2">
    <name type="scientific">Vreelandella alkaliphila</name>
    <dbReference type="NCBI Taxonomy" id="272774"/>
    <lineage>
        <taxon>Bacteria</taxon>
        <taxon>Pseudomonadati</taxon>
        <taxon>Pseudomonadota</taxon>
        <taxon>Gammaproteobacteria</taxon>
        <taxon>Oceanospirillales</taxon>
        <taxon>Halomonadaceae</taxon>
        <taxon>Vreelandella</taxon>
    </lineage>
</organism>
<name>A0AAJ2VSJ7_9GAMM</name>
<sequence>MIKNFIYLDEDKMYSLSSQIFEGITEYVLNENSSDNQESETQKGPVGSGKVLADVIISSSKATEKKFFHDYSFTLFENHLMEQGRVLDLTSSALSLENLKASIADFSFIKVKAKSTFNDVNKITELFSEFNTIGEALAHIGAFSRINELNAELALLKQQTPDRNKKSQLEAEHKKLTNLKTLAKEGNLYQDQKFLDNLGLLTKYGFSDQFEIAQSIGEALFTSCLKRGFLRESEDILIKKYSRKTEKEVVVFGIISQAFSDNEVELDEEGKDYSNMKAALLNLVDHLTKIENSISGKQDNEVVIDPIAVYFEV</sequence>
<dbReference type="AlphaFoldDB" id="A0AAJ2VSJ7"/>
<dbReference type="Pfam" id="PF19952">
    <property type="entry name" value="DUF6414"/>
    <property type="match status" value="1"/>
</dbReference>
<dbReference type="InterPro" id="IPR045633">
    <property type="entry name" value="DUF6414"/>
</dbReference>
<dbReference type="RefSeq" id="WP_198349172.1">
    <property type="nucleotide sequence ID" value="NZ_JABASV010000004.1"/>
</dbReference>
<reference evidence="1" key="1">
    <citation type="submission" date="2023-11" db="EMBL/GenBank/DDBJ databases">
        <title>MicrobeMod: A computational toolkit for identifying prokaryotic methylation and restriction-modification with nanopore sequencing.</title>
        <authorList>
            <person name="Crits-Christoph A."/>
            <person name="Kang S.C."/>
            <person name="Lee H."/>
            <person name="Ostrov N."/>
        </authorList>
    </citation>
    <scope>NUCLEOTIDE SEQUENCE</scope>
    <source>
        <strain evidence="1">ATCC BAA-953</strain>
    </source>
</reference>
<dbReference type="Proteomes" id="UP001276761">
    <property type="component" value="Unassembled WGS sequence"/>
</dbReference>
<comment type="caution">
    <text evidence="1">The sequence shown here is derived from an EMBL/GenBank/DDBJ whole genome shotgun (WGS) entry which is preliminary data.</text>
</comment>
<evidence type="ECO:0000313" key="2">
    <source>
        <dbReference type="Proteomes" id="UP001276761"/>
    </source>
</evidence>
<proteinExistence type="predicted"/>